<evidence type="ECO:0000256" key="2">
    <source>
        <dbReference type="ARBA" id="ARBA00023015"/>
    </source>
</evidence>
<dbReference type="NCBIfam" id="NF007228">
    <property type="entry name" value="PRK09646.1"/>
    <property type="match status" value="1"/>
</dbReference>
<feature type="domain" description="RNA polymerase sigma factor 70 region 4 type 2" evidence="6">
    <location>
        <begin position="145"/>
        <end position="197"/>
    </location>
</feature>
<dbReference type="InterPro" id="IPR013249">
    <property type="entry name" value="RNA_pol_sigma70_r4_t2"/>
</dbReference>
<comment type="similarity">
    <text evidence="1">Belongs to the sigma-70 factor family. ECF subfamily.</text>
</comment>
<gene>
    <name evidence="7" type="primary">sigK_2</name>
    <name evidence="7" type="ORF">GCM10010468_36510</name>
</gene>
<keyword evidence="3" id="KW-0731">Sigma factor</keyword>
<dbReference type="InterPro" id="IPR013324">
    <property type="entry name" value="RNA_pol_sigma_r3/r4-like"/>
</dbReference>
<evidence type="ECO:0000259" key="5">
    <source>
        <dbReference type="Pfam" id="PF04542"/>
    </source>
</evidence>
<dbReference type="Proteomes" id="UP001501237">
    <property type="component" value="Unassembled WGS sequence"/>
</dbReference>
<reference evidence="8" key="1">
    <citation type="journal article" date="2019" name="Int. J. Syst. Evol. Microbiol.">
        <title>The Global Catalogue of Microorganisms (GCM) 10K type strain sequencing project: providing services to taxonomists for standard genome sequencing and annotation.</title>
        <authorList>
            <consortium name="The Broad Institute Genomics Platform"/>
            <consortium name="The Broad Institute Genome Sequencing Center for Infectious Disease"/>
            <person name="Wu L."/>
            <person name="Ma J."/>
        </authorList>
    </citation>
    <scope>NUCLEOTIDE SEQUENCE [LARGE SCALE GENOMIC DNA]</scope>
    <source>
        <strain evidence="8">JCM 9377</strain>
    </source>
</reference>
<evidence type="ECO:0000259" key="6">
    <source>
        <dbReference type="Pfam" id="PF08281"/>
    </source>
</evidence>
<protein>
    <submittedName>
        <fullName evidence="7">ECF RNA polymerase sigma factor SigK</fullName>
    </submittedName>
</protein>
<dbReference type="Pfam" id="PF08281">
    <property type="entry name" value="Sigma70_r4_2"/>
    <property type="match status" value="1"/>
</dbReference>
<dbReference type="CDD" id="cd06171">
    <property type="entry name" value="Sigma70_r4"/>
    <property type="match status" value="1"/>
</dbReference>
<evidence type="ECO:0000313" key="8">
    <source>
        <dbReference type="Proteomes" id="UP001501237"/>
    </source>
</evidence>
<dbReference type="InterPro" id="IPR013325">
    <property type="entry name" value="RNA_pol_sigma_r2"/>
</dbReference>
<comment type="caution">
    <text evidence="7">The sequence shown here is derived from an EMBL/GenBank/DDBJ whole genome shotgun (WGS) entry which is preliminary data.</text>
</comment>
<feature type="domain" description="RNA polymerase sigma-70 region 2" evidence="5">
    <location>
        <begin position="51"/>
        <end position="116"/>
    </location>
</feature>
<evidence type="ECO:0000256" key="4">
    <source>
        <dbReference type="ARBA" id="ARBA00023163"/>
    </source>
</evidence>
<keyword evidence="2" id="KW-0805">Transcription regulation</keyword>
<dbReference type="PANTHER" id="PTHR43133:SF66">
    <property type="entry name" value="ECF RNA POLYMERASE SIGMA FACTOR SIGK"/>
    <property type="match status" value="1"/>
</dbReference>
<dbReference type="PANTHER" id="PTHR43133">
    <property type="entry name" value="RNA POLYMERASE ECF-TYPE SIGMA FACTO"/>
    <property type="match status" value="1"/>
</dbReference>
<dbReference type="SUPFAM" id="SSF88946">
    <property type="entry name" value="Sigma2 domain of RNA polymerase sigma factors"/>
    <property type="match status" value="1"/>
</dbReference>
<dbReference type="InterPro" id="IPR014284">
    <property type="entry name" value="RNA_pol_sigma-70_dom"/>
</dbReference>
<keyword evidence="4" id="KW-0804">Transcription</keyword>
<evidence type="ECO:0000256" key="3">
    <source>
        <dbReference type="ARBA" id="ARBA00023082"/>
    </source>
</evidence>
<proteinExistence type="inferred from homology"/>
<keyword evidence="8" id="KW-1185">Reference proteome</keyword>
<dbReference type="InterPro" id="IPR039425">
    <property type="entry name" value="RNA_pol_sigma-70-like"/>
</dbReference>
<evidence type="ECO:0000313" key="7">
    <source>
        <dbReference type="EMBL" id="GAA3215243.1"/>
    </source>
</evidence>
<dbReference type="InterPro" id="IPR007627">
    <property type="entry name" value="RNA_pol_sigma70_r2"/>
</dbReference>
<dbReference type="Gene3D" id="1.10.10.10">
    <property type="entry name" value="Winged helix-like DNA-binding domain superfamily/Winged helix DNA-binding domain"/>
    <property type="match status" value="1"/>
</dbReference>
<dbReference type="InterPro" id="IPR036388">
    <property type="entry name" value="WH-like_DNA-bd_sf"/>
</dbReference>
<dbReference type="NCBIfam" id="TIGR02937">
    <property type="entry name" value="sigma70-ECF"/>
    <property type="match status" value="1"/>
</dbReference>
<dbReference type="EMBL" id="BAAAUV010000008">
    <property type="protein sequence ID" value="GAA3215243.1"/>
    <property type="molecule type" value="Genomic_DNA"/>
</dbReference>
<name>A0ABP6QGD0_9ACTN</name>
<dbReference type="SUPFAM" id="SSF88659">
    <property type="entry name" value="Sigma3 and sigma4 domains of RNA polymerase sigma factors"/>
    <property type="match status" value="1"/>
</dbReference>
<dbReference type="Pfam" id="PF04542">
    <property type="entry name" value="Sigma70_r2"/>
    <property type="match status" value="1"/>
</dbReference>
<evidence type="ECO:0000256" key="1">
    <source>
        <dbReference type="ARBA" id="ARBA00010641"/>
    </source>
</evidence>
<sequence length="206" mass="23294">MSEPRGGLSWFRARPAVVLPEAEGDPASAGLADLLSRVARGDREAFEEVYDRISGPAYGTVLRVMRDPAQAEEVVQEVLVQVWQQASRYDPAKGSPMGWAMTLAHRRAVDRVRSAQAATDRELRSARFDRERDEVAEDVEDRMERERVRRCMGGLTDLQRESIGLAYYSGYTYREVADLLQVSLGTVKTRMRDGLIRMRDCLGVER</sequence>
<organism evidence="7 8">
    <name type="scientific">Actinocorallia longicatena</name>
    <dbReference type="NCBI Taxonomy" id="111803"/>
    <lineage>
        <taxon>Bacteria</taxon>
        <taxon>Bacillati</taxon>
        <taxon>Actinomycetota</taxon>
        <taxon>Actinomycetes</taxon>
        <taxon>Streptosporangiales</taxon>
        <taxon>Thermomonosporaceae</taxon>
        <taxon>Actinocorallia</taxon>
    </lineage>
</organism>
<accession>A0ABP6QGD0</accession>
<dbReference type="Gene3D" id="1.10.1740.10">
    <property type="match status" value="1"/>
</dbReference>